<dbReference type="Proteomes" id="UP000838412">
    <property type="component" value="Chromosome 15"/>
</dbReference>
<name>A0A8J9Z4D3_BRALA</name>
<gene>
    <name evidence="2" type="primary">Hypp7825</name>
    <name evidence="2" type="ORF">BLAG_LOCUS8881</name>
</gene>
<proteinExistence type="predicted"/>
<accession>A0A8J9Z4D3</accession>
<feature type="compositionally biased region" description="Basic residues" evidence="1">
    <location>
        <begin position="87"/>
        <end position="97"/>
    </location>
</feature>
<sequence>MESRIFDKTLNTCESTPVRRQSGTSRLAGHTVQVCQVCRALPAGRTQVCVIGTHAQNPLTWPRTATFPYLCDHRTPHLYVPASPGNKKLRERRHGKLPRVSTQPFVVPPKGDRRSDGVAVSPLPNLTPRSAGGPRDGSTTRV</sequence>
<evidence type="ECO:0000313" key="2">
    <source>
        <dbReference type="EMBL" id="CAH1247096.1"/>
    </source>
</evidence>
<evidence type="ECO:0000256" key="1">
    <source>
        <dbReference type="SAM" id="MobiDB-lite"/>
    </source>
</evidence>
<dbReference type="AlphaFoldDB" id="A0A8J9Z4D3"/>
<protein>
    <submittedName>
        <fullName evidence="2">Hypp7825 protein</fullName>
    </submittedName>
</protein>
<reference evidence="2" key="1">
    <citation type="submission" date="2022-01" db="EMBL/GenBank/DDBJ databases">
        <authorList>
            <person name="Braso-Vives M."/>
        </authorList>
    </citation>
    <scope>NUCLEOTIDE SEQUENCE</scope>
</reference>
<organism evidence="2 3">
    <name type="scientific">Branchiostoma lanceolatum</name>
    <name type="common">Common lancelet</name>
    <name type="synonym">Amphioxus lanceolatum</name>
    <dbReference type="NCBI Taxonomy" id="7740"/>
    <lineage>
        <taxon>Eukaryota</taxon>
        <taxon>Metazoa</taxon>
        <taxon>Chordata</taxon>
        <taxon>Cephalochordata</taxon>
        <taxon>Leptocardii</taxon>
        <taxon>Amphioxiformes</taxon>
        <taxon>Branchiostomatidae</taxon>
        <taxon>Branchiostoma</taxon>
    </lineage>
</organism>
<evidence type="ECO:0000313" key="3">
    <source>
        <dbReference type="Proteomes" id="UP000838412"/>
    </source>
</evidence>
<feature type="region of interest" description="Disordered" evidence="1">
    <location>
        <begin position="80"/>
        <end position="142"/>
    </location>
</feature>
<keyword evidence="3" id="KW-1185">Reference proteome</keyword>
<dbReference type="EMBL" id="OV696700">
    <property type="protein sequence ID" value="CAH1247096.1"/>
    <property type="molecule type" value="Genomic_DNA"/>
</dbReference>